<evidence type="ECO:0000256" key="1">
    <source>
        <dbReference type="ARBA" id="ARBA00023118"/>
    </source>
</evidence>
<dbReference type="InterPro" id="IPR005537">
    <property type="entry name" value="RAMP_III_fam"/>
</dbReference>
<evidence type="ECO:0000259" key="2">
    <source>
        <dbReference type="Pfam" id="PF03787"/>
    </source>
</evidence>
<dbReference type="EMBL" id="VWSJ01000027">
    <property type="protein sequence ID" value="MSN96886.1"/>
    <property type="molecule type" value="Genomic_DNA"/>
</dbReference>
<dbReference type="Proteomes" id="UP000476338">
    <property type="component" value="Unassembled WGS sequence"/>
</dbReference>
<dbReference type="RefSeq" id="WP_154571146.1">
    <property type="nucleotide sequence ID" value="NZ_VWSJ01000027.1"/>
</dbReference>
<dbReference type="GO" id="GO:0051607">
    <property type="term" value="P:defense response to virus"/>
    <property type="evidence" value="ECO:0007669"/>
    <property type="project" value="UniProtKB-KW"/>
</dbReference>
<comment type="caution">
    <text evidence="3">The sequence shown here is derived from an EMBL/GenBank/DDBJ whole genome shotgun (WGS) entry which is preliminary data.</text>
</comment>
<evidence type="ECO:0000313" key="4">
    <source>
        <dbReference type="Proteomes" id="UP000476338"/>
    </source>
</evidence>
<reference evidence="3 4" key="2">
    <citation type="submission" date="2020-03" db="EMBL/GenBank/DDBJ databases">
        <title>Campylobacter portucalensis sp. nov., a new species of Campylobacter isolated from the reproductive tract of bulls.</title>
        <authorList>
            <person name="Silva M.F."/>
            <person name="Pereira G."/>
            <person name="Carneiro C."/>
            <person name="Hemphill A."/>
            <person name="Mateus L."/>
            <person name="Lopes-Da-Costa L."/>
            <person name="Silva E."/>
        </authorList>
    </citation>
    <scope>NUCLEOTIDE SEQUENCE [LARGE SCALE GENOMIC DNA]</scope>
    <source>
        <strain evidence="3 4">FMV-PI01</strain>
    </source>
</reference>
<organism evidence="3 4">
    <name type="scientific">Campylobacter portucalensis</name>
    <dbReference type="NCBI Taxonomy" id="2608384"/>
    <lineage>
        <taxon>Bacteria</taxon>
        <taxon>Pseudomonadati</taxon>
        <taxon>Campylobacterota</taxon>
        <taxon>Epsilonproteobacteria</taxon>
        <taxon>Campylobacterales</taxon>
        <taxon>Campylobacteraceae</taxon>
        <taxon>Campylobacter</taxon>
    </lineage>
</organism>
<gene>
    <name evidence="3" type="ORF">F1B92_06865</name>
</gene>
<feature type="domain" description="CRISPR type III-associated protein" evidence="2">
    <location>
        <begin position="29"/>
        <end position="194"/>
    </location>
</feature>
<sequence>MQEDDILDDGIVIKLKEPTAITLKKGDNFNIKSYKYIPATTLKGAILSKLSGELRDEFAKKAIVKNGYLFENSKIYYPVPKNLEKYKYPKNEEEKSLVFDSFMQGDENKKRSLGEFFSINNEEIYIKSPKIESFFHMQRDRQKQSSNKNNGAIFAYEALSKNQAFKAEIICDNDLLEKVKKEVGNNIKFGRSKNQGYSNSKISINISKNSNLDKKLQEFYMVCQSPLVLFDENGIFSPDICSFKRYLEIEKIESKARFSRHKFYKLDYKSKIPEVLAFEVGNVFKITLKEPIDVSYLENGFGELVEHGYGQVKIYENFNGLNLKESKRESRDNKIDFTKISDSQKEIVLKILKDKIYSEILLDARYIKDEITHKDESLTQNEYSRLENTALKSASFEEFKNELNKAKQSNSDNKELTTFNQKIKDKCKEFTPYGLDKFFEDKIYSNLKKDFIDKYKDEIQIKAFVNKIRYLKKKDQKNA</sequence>
<dbReference type="AlphaFoldDB" id="A0A6L5WIT8"/>
<reference evidence="3 4" key="1">
    <citation type="submission" date="2019-09" db="EMBL/GenBank/DDBJ databases">
        <authorList>
            <person name="Silva M."/>
            <person name="Pereira G."/>
            <person name="Lopes-Da-Costa L."/>
            <person name="Silva E."/>
        </authorList>
    </citation>
    <scope>NUCLEOTIDE SEQUENCE [LARGE SCALE GENOMIC DNA]</scope>
    <source>
        <strain evidence="3 4">FMV-PI01</strain>
    </source>
</reference>
<accession>A0A6L5WIT8</accession>
<keyword evidence="1" id="KW-0051">Antiviral defense</keyword>
<dbReference type="Pfam" id="PF03787">
    <property type="entry name" value="RAMPs"/>
    <property type="match status" value="1"/>
</dbReference>
<protein>
    <recommendedName>
        <fullName evidence="2">CRISPR type III-associated protein domain-containing protein</fullName>
    </recommendedName>
</protein>
<proteinExistence type="predicted"/>
<name>A0A6L5WIT8_9BACT</name>
<keyword evidence="4" id="KW-1185">Reference proteome</keyword>
<evidence type="ECO:0000313" key="3">
    <source>
        <dbReference type="EMBL" id="MSN96886.1"/>
    </source>
</evidence>